<evidence type="ECO:0000256" key="3">
    <source>
        <dbReference type="ARBA" id="ARBA00022605"/>
    </source>
</evidence>
<keyword evidence="7 13" id="KW-0520">NAD</keyword>
<dbReference type="InterPro" id="IPR022664">
    <property type="entry name" value="DapB_N_CS"/>
</dbReference>
<evidence type="ECO:0000313" key="16">
    <source>
        <dbReference type="EMBL" id="SIT54606.1"/>
    </source>
</evidence>
<evidence type="ECO:0000256" key="7">
    <source>
        <dbReference type="ARBA" id="ARBA00023027"/>
    </source>
</evidence>
<feature type="active site" description="Proton donor/acceptor" evidence="13">
    <location>
        <position position="168"/>
    </location>
</feature>
<dbReference type="Pfam" id="PF01113">
    <property type="entry name" value="DapB_N"/>
    <property type="match status" value="1"/>
</dbReference>
<dbReference type="FunFam" id="3.30.360.10:FF:000004">
    <property type="entry name" value="4-hydroxy-tetrahydrodipicolinate reductase"/>
    <property type="match status" value="1"/>
</dbReference>
<keyword evidence="6 13" id="KW-0560">Oxidoreductase</keyword>
<evidence type="ECO:0000256" key="11">
    <source>
        <dbReference type="ARBA" id="ARBA00049080"/>
    </source>
</evidence>
<protein>
    <recommendedName>
        <fullName evidence="10 13">4-hydroxy-tetrahydrodipicolinate reductase</fullName>
        <shortName evidence="13">HTPA reductase</shortName>
        <ecNumber evidence="10 13">1.17.1.8</ecNumber>
    </recommendedName>
</protein>
<dbReference type="SUPFAM" id="SSF51735">
    <property type="entry name" value="NAD(P)-binding Rossmann-fold domains"/>
    <property type="match status" value="1"/>
</dbReference>
<keyword evidence="2 13" id="KW-0963">Cytoplasm</keyword>
<evidence type="ECO:0000256" key="9">
    <source>
        <dbReference type="ARBA" id="ARBA00037922"/>
    </source>
</evidence>
<comment type="caution">
    <text evidence="13">Was originally thought to be a dihydrodipicolinate reductase (DHDPR), catalyzing the conversion of dihydrodipicolinate to tetrahydrodipicolinate. However, it was shown in E.coli that the substrate of the enzymatic reaction is not dihydrodipicolinate (DHDP) but in fact (2S,4S)-4-hydroxy-2,3,4,5-tetrahydrodipicolinic acid (HTPA), the product released by the DapA-catalyzed reaction.</text>
</comment>
<comment type="subunit">
    <text evidence="13">Homotetramer.</text>
</comment>
<dbReference type="GO" id="GO:0008839">
    <property type="term" value="F:4-hydroxy-tetrahydrodipicolinate reductase"/>
    <property type="evidence" value="ECO:0007669"/>
    <property type="project" value="UniProtKB-UniRule"/>
</dbReference>
<feature type="domain" description="Dihydrodipicolinate reductase C-terminal" evidence="15">
    <location>
        <begin position="140"/>
        <end position="277"/>
    </location>
</feature>
<keyword evidence="5 13" id="KW-0220">Diaminopimelate biosynthesis</keyword>
<dbReference type="Gene3D" id="3.40.50.720">
    <property type="entry name" value="NAD(P)-binding Rossmann-like Domain"/>
    <property type="match status" value="1"/>
</dbReference>
<feature type="domain" description="Dihydrodipicolinate reductase N-terminal" evidence="14">
    <location>
        <begin position="15"/>
        <end position="137"/>
    </location>
</feature>
<evidence type="ECO:0000256" key="1">
    <source>
        <dbReference type="ARBA" id="ARBA00006642"/>
    </source>
</evidence>
<comment type="similarity">
    <text evidence="1 13">Belongs to the DapB family.</text>
</comment>
<feature type="binding site" evidence="13">
    <location>
        <begin position="134"/>
        <end position="137"/>
    </location>
    <ligand>
        <name>NAD(+)</name>
        <dbReference type="ChEBI" id="CHEBI:57540"/>
    </ligand>
</feature>
<dbReference type="PANTHER" id="PTHR20836:SF0">
    <property type="entry name" value="4-HYDROXY-TETRAHYDRODIPICOLINATE REDUCTASE 1, CHLOROPLASTIC-RELATED"/>
    <property type="match status" value="1"/>
</dbReference>
<accession>A0A1R3V735</accession>
<dbReference type="NCBIfam" id="TIGR00036">
    <property type="entry name" value="dapB"/>
    <property type="match status" value="1"/>
</dbReference>
<feature type="binding site" evidence="13">
    <location>
        <position position="169"/>
    </location>
    <ligand>
        <name>(S)-2,3,4,5-tetrahydrodipicolinate</name>
        <dbReference type="ChEBI" id="CHEBI:16845"/>
    </ligand>
</feature>
<dbReference type="Gene3D" id="3.30.360.10">
    <property type="entry name" value="Dihydrodipicolinate Reductase, domain 2"/>
    <property type="match status" value="1"/>
</dbReference>
<evidence type="ECO:0000259" key="14">
    <source>
        <dbReference type="Pfam" id="PF01113"/>
    </source>
</evidence>
<comment type="function">
    <text evidence="13">Catalyzes the conversion of 4-hydroxy-tetrahydrodipicolinate (HTPA) to tetrahydrodipicolinate.</text>
</comment>
<dbReference type="InterPro" id="IPR000846">
    <property type="entry name" value="DapB_N"/>
</dbReference>
<organism evidence="16 17">
    <name type="scientific">Mesorhizobium prunaredense</name>
    <dbReference type="NCBI Taxonomy" id="1631249"/>
    <lineage>
        <taxon>Bacteria</taxon>
        <taxon>Pseudomonadati</taxon>
        <taxon>Pseudomonadota</taxon>
        <taxon>Alphaproteobacteria</taxon>
        <taxon>Hyphomicrobiales</taxon>
        <taxon>Phyllobacteriaceae</taxon>
        <taxon>Mesorhizobium</taxon>
    </lineage>
</organism>
<evidence type="ECO:0000256" key="6">
    <source>
        <dbReference type="ARBA" id="ARBA00023002"/>
    </source>
</evidence>
<dbReference type="PIRSF" id="PIRSF000161">
    <property type="entry name" value="DHPR"/>
    <property type="match status" value="1"/>
</dbReference>
<dbReference type="UniPathway" id="UPA00034">
    <property type="reaction ID" value="UER00018"/>
</dbReference>
<evidence type="ECO:0000256" key="12">
    <source>
        <dbReference type="ARBA" id="ARBA00049396"/>
    </source>
</evidence>
<reference evidence="17" key="1">
    <citation type="submission" date="2017-01" db="EMBL/GenBank/DDBJ databases">
        <authorList>
            <person name="Brunel B."/>
        </authorList>
    </citation>
    <scope>NUCLEOTIDE SEQUENCE [LARGE SCALE GENOMIC DNA]</scope>
</reference>
<dbReference type="InterPro" id="IPR023940">
    <property type="entry name" value="DHDPR_bac"/>
</dbReference>
<dbReference type="GO" id="GO:0019877">
    <property type="term" value="P:diaminopimelate biosynthetic process"/>
    <property type="evidence" value="ECO:0007669"/>
    <property type="project" value="UniProtKB-UniRule"/>
</dbReference>
<evidence type="ECO:0000256" key="8">
    <source>
        <dbReference type="ARBA" id="ARBA00023154"/>
    </source>
</evidence>
<dbReference type="GO" id="GO:0009089">
    <property type="term" value="P:lysine biosynthetic process via diaminopimelate"/>
    <property type="evidence" value="ECO:0007669"/>
    <property type="project" value="UniProtKB-UniRule"/>
</dbReference>
<dbReference type="CDD" id="cd02274">
    <property type="entry name" value="DHDPR_N"/>
    <property type="match status" value="1"/>
</dbReference>
<dbReference type="HAMAP" id="MF_00102">
    <property type="entry name" value="DapB"/>
    <property type="match status" value="1"/>
</dbReference>
<evidence type="ECO:0000259" key="15">
    <source>
        <dbReference type="Pfam" id="PF05173"/>
    </source>
</evidence>
<dbReference type="GO" id="GO:0051287">
    <property type="term" value="F:NAD binding"/>
    <property type="evidence" value="ECO:0007669"/>
    <property type="project" value="UniProtKB-UniRule"/>
</dbReference>
<dbReference type="Pfam" id="PF05173">
    <property type="entry name" value="DapB_C"/>
    <property type="match status" value="1"/>
</dbReference>
<keyword evidence="17" id="KW-1185">Reference proteome</keyword>
<keyword evidence="8 13" id="KW-0457">Lysine biosynthesis</keyword>
<dbReference type="InterPro" id="IPR022663">
    <property type="entry name" value="DapB_C"/>
</dbReference>
<feature type="binding site" evidence="13">
    <location>
        <position position="47"/>
    </location>
    <ligand>
        <name>NADP(+)</name>
        <dbReference type="ChEBI" id="CHEBI:58349"/>
    </ligand>
</feature>
<gene>
    <name evidence="13 16" type="primary">dapB</name>
    <name evidence="16" type="ORF">BQ8794_170099</name>
</gene>
<name>A0A1R3V735_9HYPH</name>
<evidence type="ECO:0000256" key="4">
    <source>
        <dbReference type="ARBA" id="ARBA00022857"/>
    </source>
</evidence>
<dbReference type="EC" id="1.17.1.8" evidence="10 13"/>
<comment type="pathway">
    <text evidence="9 13">Amino-acid biosynthesis; L-lysine biosynthesis via DAP pathway; (S)-tetrahydrodipicolinate from L-aspartate: step 4/4.</text>
</comment>
<comment type="catalytic activity">
    <reaction evidence="11 13">
        <text>(S)-2,3,4,5-tetrahydrodipicolinate + NADP(+) + H2O = (2S,4S)-4-hydroxy-2,3,4,5-tetrahydrodipicolinate + NADPH + H(+)</text>
        <dbReference type="Rhea" id="RHEA:35331"/>
        <dbReference type="ChEBI" id="CHEBI:15377"/>
        <dbReference type="ChEBI" id="CHEBI:15378"/>
        <dbReference type="ChEBI" id="CHEBI:16845"/>
        <dbReference type="ChEBI" id="CHEBI:57783"/>
        <dbReference type="ChEBI" id="CHEBI:58349"/>
        <dbReference type="ChEBI" id="CHEBI:67139"/>
        <dbReference type="EC" id="1.17.1.8"/>
    </reaction>
</comment>
<feature type="binding site" evidence="13">
    <location>
        <position position="46"/>
    </location>
    <ligand>
        <name>NAD(+)</name>
        <dbReference type="ChEBI" id="CHEBI:57540"/>
    </ligand>
</feature>
<dbReference type="Proteomes" id="UP000188388">
    <property type="component" value="Unassembled WGS sequence"/>
</dbReference>
<dbReference type="AlphaFoldDB" id="A0A1R3V735"/>
<dbReference type="GO" id="GO:0016726">
    <property type="term" value="F:oxidoreductase activity, acting on CH or CH2 groups, NAD or NADP as acceptor"/>
    <property type="evidence" value="ECO:0007669"/>
    <property type="project" value="UniProtKB-UniRule"/>
</dbReference>
<evidence type="ECO:0000256" key="2">
    <source>
        <dbReference type="ARBA" id="ARBA00022490"/>
    </source>
</evidence>
<feature type="active site" description="Proton donor" evidence="13">
    <location>
        <position position="172"/>
    </location>
</feature>
<keyword evidence="4 13" id="KW-0521">NADP</keyword>
<comment type="subcellular location">
    <subcellularLocation>
        <location evidence="13">Cytoplasm</location>
    </subcellularLocation>
</comment>
<dbReference type="STRING" id="1631249.BQ8794_170099"/>
<evidence type="ECO:0000256" key="10">
    <source>
        <dbReference type="ARBA" id="ARBA00038983"/>
    </source>
</evidence>
<sequence length="280" mass="28561">MSGTPTNDLPVNEMGLVVVGAAGRMGQALIRAIHTIPGARVAGAIERAGSPHLGKDAGELAGIGTIGVVIGDDPLPAFARADGVLDFTSPAATVEFAGYAAQARIAHVVGTTGCSDDDNARITAAARHATIVKSGNMSLGVNLLAVLVEQAARALDADDFDIEILEMHHRHKVDAPSGTALLLGEAAAAGRGIDLDGNSVRSRDGHTGVRKTGSIGFATLRGGSVVGDHSVVLAGTGERITLAHHAEDRAIFARGAVKAALWARGRKPGLYSMRDVLGLA</sequence>
<feature type="binding site" evidence="13">
    <location>
        <begin position="20"/>
        <end position="25"/>
    </location>
    <ligand>
        <name>NAD(+)</name>
        <dbReference type="ChEBI" id="CHEBI:57540"/>
    </ligand>
</feature>
<proteinExistence type="inferred from homology"/>
<evidence type="ECO:0000256" key="13">
    <source>
        <dbReference type="HAMAP-Rule" id="MF_00102"/>
    </source>
</evidence>
<dbReference type="GO" id="GO:0005829">
    <property type="term" value="C:cytosol"/>
    <property type="evidence" value="ECO:0007669"/>
    <property type="project" value="TreeGrafter"/>
</dbReference>
<feature type="binding site" evidence="13">
    <location>
        <begin position="110"/>
        <end position="112"/>
    </location>
    <ligand>
        <name>NAD(+)</name>
        <dbReference type="ChEBI" id="CHEBI:57540"/>
    </ligand>
</feature>
<dbReference type="RefSeq" id="WP_077375951.1">
    <property type="nucleotide sequence ID" value="NZ_FTPD01000009.1"/>
</dbReference>
<dbReference type="PANTHER" id="PTHR20836">
    <property type="entry name" value="DIHYDRODIPICOLINATE REDUCTASE"/>
    <property type="match status" value="1"/>
</dbReference>
<keyword evidence="3 13" id="KW-0028">Amino-acid biosynthesis</keyword>
<feature type="binding site" evidence="13">
    <location>
        <begin position="178"/>
        <end position="179"/>
    </location>
    <ligand>
        <name>(S)-2,3,4,5-tetrahydrodipicolinate</name>
        <dbReference type="ChEBI" id="CHEBI:16845"/>
    </ligand>
</feature>
<comment type="catalytic activity">
    <reaction evidence="12 13">
        <text>(S)-2,3,4,5-tetrahydrodipicolinate + NAD(+) + H2O = (2S,4S)-4-hydroxy-2,3,4,5-tetrahydrodipicolinate + NADH + H(+)</text>
        <dbReference type="Rhea" id="RHEA:35323"/>
        <dbReference type="ChEBI" id="CHEBI:15377"/>
        <dbReference type="ChEBI" id="CHEBI:15378"/>
        <dbReference type="ChEBI" id="CHEBI:16845"/>
        <dbReference type="ChEBI" id="CHEBI:57540"/>
        <dbReference type="ChEBI" id="CHEBI:57945"/>
        <dbReference type="ChEBI" id="CHEBI:67139"/>
        <dbReference type="EC" id="1.17.1.8"/>
    </reaction>
</comment>
<evidence type="ECO:0000256" key="5">
    <source>
        <dbReference type="ARBA" id="ARBA00022915"/>
    </source>
</evidence>
<evidence type="ECO:0000313" key="17">
    <source>
        <dbReference type="Proteomes" id="UP000188388"/>
    </source>
</evidence>
<dbReference type="InterPro" id="IPR036291">
    <property type="entry name" value="NAD(P)-bd_dom_sf"/>
</dbReference>
<dbReference type="EMBL" id="FTPD01000009">
    <property type="protein sequence ID" value="SIT54606.1"/>
    <property type="molecule type" value="Genomic_DNA"/>
</dbReference>
<dbReference type="SUPFAM" id="SSF55347">
    <property type="entry name" value="Glyceraldehyde-3-phosphate dehydrogenase-like, C-terminal domain"/>
    <property type="match status" value="1"/>
</dbReference>
<dbReference type="PROSITE" id="PS01298">
    <property type="entry name" value="DAPB"/>
    <property type="match status" value="1"/>
</dbReference>
<dbReference type="GO" id="GO:0050661">
    <property type="term" value="F:NADP binding"/>
    <property type="evidence" value="ECO:0007669"/>
    <property type="project" value="UniProtKB-UniRule"/>
</dbReference>